<dbReference type="InterPro" id="IPR018765">
    <property type="entry name" value="DUF2341"/>
</dbReference>
<keyword evidence="5 7" id="KW-0472">Membrane</keyword>
<evidence type="ECO:0000313" key="11">
    <source>
        <dbReference type="EMBL" id="SDS19168.1"/>
    </source>
</evidence>
<feature type="domain" description="MotA/TolQ/ExbB proton channel" evidence="9">
    <location>
        <begin position="480"/>
        <end position="592"/>
    </location>
</feature>
<feature type="transmembrane region" description="Helical" evidence="7">
    <location>
        <begin position="397"/>
        <end position="416"/>
    </location>
</feature>
<dbReference type="OrthoDB" id="175881at2"/>
<keyword evidence="6" id="KW-0653">Protein transport</keyword>
<evidence type="ECO:0000256" key="6">
    <source>
        <dbReference type="RuleBase" id="RU004057"/>
    </source>
</evidence>
<dbReference type="RefSeq" id="WP_090272650.1">
    <property type="nucleotide sequence ID" value="NZ_LT629748.1"/>
</dbReference>
<evidence type="ECO:0000256" key="5">
    <source>
        <dbReference type="ARBA" id="ARBA00023136"/>
    </source>
</evidence>
<keyword evidence="12" id="KW-1185">Reference proteome</keyword>
<name>A0A1H1Q6M4_9GAMM</name>
<dbReference type="GO" id="GO:0017038">
    <property type="term" value="P:protein import"/>
    <property type="evidence" value="ECO:0007669"/>
    <property type="project" value="TreeGrafter"/>
</dbReference>
<dbReference type="Pfam" id="PF01618">
    <property type="entry name" value="MotA_ExbB"/>
    <property type="match status" value="1"/>
</dbReference>
<evidence type="ECO:0000256" key="4">
    <source>
        <dbReference type="ARBA" id="ARBA00022989"/>
    </source>
</evidence>
<dbReference type="STRING" id="797277.SAMN05216198_1399"/>
<dbReference type="Gene3D" id="2.60.120.200">
    <property type="match status" value="1"/>
</dbReference>
<evidence type="ECO:0000256" key="7">
    <source>
        <dbReference type="SAM" id="Phobius"/>
    </source>
</evidence>
<keyword evidence="6" id="KW-0813">Transport</keyword>
<dbReference type="GO" id="GO:0005886">
    <property type="term" value="C:plasma membrane"/>
    <property type="evidence" value="ECO:0007669"/>
    <property type="project" value="UniProtKB-SubCell"/>
</dbReference>
<dbReference type="EMBL" id="LT629748">
    <property type="protein sequence ID" value="SDS19168.1"/>
    <property type="molecule type" value="Genomic_DNA"/>
</dbReference>
<proteinExistence type="inferred from homology"/>
<keyword evidence="3 7" id="KW-0812">Transmembrane</keyword>
<dbReference type="InterPro" id="IPR013320">
    <property type="entry name" value="ConA-like_dom_sf"/>
</dbReference>
<comment type="subcellular location">
    <subcellularLocation>
        <location evidence="1">Cell membrane</location>
        <topology evidence="1">Multi-pass membrane protein</topology>
    </subcellularLocation>
    <subcellularLocation>
        <location evidence="6">Membrane</location>
        <topology evidence="6">Multi-pass membrane protein</topology>
    </subcellularLocation>
</comment>
<evidence type="ECO:0000313" key="12">
    <source>
        <dbReference type="Proteomes" id="UP000243426"/>
    </source>
</evidence>
<feature type="chain" id="PRO_5009257363" evidence="8">
    <location>
        <begin position="23"/>
        <end position="626"/>
    </location>
</feature>
<dbReference type="PANTHER" id="PTHR30625:SF3">
    <property type="entry name" value="TOL-PAL SYSTEM PROTEIN TOLQ"/>
    <property type="match status" value="1"/>
</dbReference>
<dbReference type="Pfam" id="PF13385">
    <property type="entry name" value="Laminin_G_3"/>
    <property type="match status" value="1"/>
</dbReference>
<feature type="signal peptide" evidence="8">
    <location>
        <begin position="1"/>
        <end position="22"/>
    </location>
</feature>
<feature type="domain" description="DUF2341" evidence="10">
    <location>
        <begin position="71"/>
        <end position="152"/>
    </location>
</feature>
<evidence type="ECO:0000256" key="1">
    <source>
        <dbReference type="ARBA" id="ARBA00004651"/>
    </source>
</evidence>
<feature type="transmembrane region" description="Helical" evidence="7">
    <location>
        <begin position="524"/>
        <end position="545"/>
    </location>
</feature>
<evidence type="ECO:0000256" key="3">
    <source>
        <dbReference type="ARBA" id="ARBA00022692"/>
    </source>
</evidence>
<reference evidence="12" key="1">
    <citation type="submission" date="2016-10" db="EMBL/GenBank/DDBJ databases">
        <authorList>
            <person name="Varghese N."/>
            <person name="Submissions S."/>
        </authorList>
    </citation>
    <scope>NUCLEOTIDE SEQUENCE [LARGE SCALE GENOMIC DNA]</scope>
    <source>
        <strain evidence="12">2SM5</strain>
    </source>
</reference>
<organism evidence="11 12">
    <name type="scientific">Halopseudomonas litoralis</name>
    <dbReference type="NCBI Taxonomy" id="797277"/>
    <lineage>
        <taxon>Bacteria</taxon>
        <taxon>Pseudomonadati</taxon>
        <taxon>Pseudomonadota</taxon>
        <taxon>Gammaproteobacteria</taxon>
        <taxon>Pseudomonadales</taxon>
        <taxon>Pseudomonadaceae</taxon>
        <taxon>Halopseudomonas</taxon>
    </lineage>
</organism>
<protein>
    <submittedName>
        <fullName evidence="11">Biopolymer transport protein ExbB</fullName>
    </submittedName>
</protein>
<keyword evidence="4 7" id="KW-1133">Transmembrane helix</keyword>
<dbReference type="AlphaFoldDB" id="A0A1H1Q6M4"/>
<sequence>MQRLLMIFLVCVSTLLPSVAHAWWQQDWEYRKQISIDTTAEGGAINERVGRVPLLVRLHTGNFQFDGVQDNGGDIRFVLTDDQTVLNHQVESFDPLMGMAQIWVDVPAVEAGQMQDIWMYYGNPDAPATSNGQVTFDPDYTLVYHFEGAAGVPARDTTAYSNQSQTSVVSLTDGVVGRAAQFTGGEPLMLPASPSLAVPAAGAFTFSAHLRADQPAGEQLIYARRDAGNSLLIGLDQGIPFVEVNGQRSSQGQPITAGQWQHLAMAASADQLVLYVNGRESSSLDASLPPMSTVTAIGGDIPGFTASATPVAEGRADETIEGEVSTGTVAGSQYTPFVGAIDEIRLSKTARPAALLQADFLAQGSDSRLVTYGVDEQQSGINFGGLGFLVNAVPFDAWIILAILAFMAIQTWVIMISKNRTVTRMAEANDEFRQAFSTVGTRLESLKDDASLAARMHSSSTWRLYEVAINELRTRREQGMDTRSLSSTTLDSIRASMDVQRTLENRQLSARLGILSNAIAGGPYIGLLGTVLGIMVVFLGTAMAGDVNINAIAPGMAAALLATAAGLFVAIPALFGYNRLTGRNREISSDMRIFVDEFVTRLAEVHGGDGGSAVALAKHNTQPVSA</sequence>
<evidence type="ECO:0000256" key="2">
    <source>
        <dbReference type="ARBA" id="ARBA00022475"/>
    </source>
</evidence>
<feature type="transmembrane region" description="Helical" evidence="7">
    <location>
        <begin position="551"/>
        <end position="575"/>
    </location>
</feature>
<comment type="similarity">
    <text evidence="6">Belongs to the exbB/tolQ family.</text>
</comment>
<evidence type="ECO:0000259" key="9">
    <source>
        <dbReference type="Pfam" id="PF01618"/>
    </source>
</evidence>
<dbReference type="SUPFAM" id="SSF49899">
    <property type="entry name" value="Concanavalin A-like lectins/glucanases"/>
    <property type="match status" value="1"/>
</dbReference>
<gene>
    <name evidence="11" type="ORF">SAMN05216198_1399</name>
</gene>
<dbReference type="PANTHER" id="PTHR30625">
    <property type="entry name" value="PROTEIN TOLQ"/>
    <property type="match status" value="1"/>
</dbReference>
<evidence type="ECO:0000259" key="10">
    <source>
        <dbReference type="Pfam" id="PF10102"/>
    </source>
</evidence>
<dbReference type="Proteomes" id="UP000243426">
    <property type="component" value="Chromosome I"/>
</dbReference>
<dbReference type="InterPro" id="IPR050790">
    <property type="entry name" value="ExbB/TolQ_transport"/>
</dbReference>
<keyword evidence="2" id="KW-1003">Cell membrane</keyword>
<dbReference type="InterPro" id="IPR002898">
    <property type="entry name" value="MotA_ExbB_proton_chnl"/>
</dbReference>
<evidence type="ECO:0000256" key="8">
    <source>
        <dbReference type="SAM" id="SignalP"/>
    </source>
</evidence>
<dbReference type="Pfam" id="PF10102">
    <property type="entry name" value="DUF2341"/>
    <property type="match status" value="1"/>
</dbReference>
<accession>A0A1H1Q6M4</accession>
<keyword evidence="8" id="KW-0732">Signal</keyword>